<proteinExistence type="predicted"/>
<dbReference type="AlphaFoldDB" id="A0A2J7PEW8"/>
<feature type="transmembrane region" description="Helical" evidence="1">
    <location>
        <begin position="7"/>
        <end position="27"/>
    </location>
</feature>
<dbReference type="EMBL" id="NEVH01026087">
    <property type="protein sequence ID" value="PNF14877.1"/>
    <property type="molecule type" value="Genomic_DNA"/>
</dbReference>
<gene>
    <name evidence="2" type="ORF">B7P43_G05137</name>
</gene>
<evidence type="ECO:0000313" key="2">
    <source>
        <dbReference type="EMBL" id="PNF14877.1"/>
    </source>
</evidence>
<reference evidence="2 3" key="1">
    <citation type="submission" date="2017-12" db="EMBL/GenBank/DDBJ databases">
        <title>Hemimetabolous genomes reveal molecular basis of termite eusociality.</title>
        <authorList>
            <person name="Harrison M.C."/>
            <person name="Jongepier E."/>
            <person name="Robertson H.M."/>
            <person name="Arning N."/>
            <person name="Bitard-Feildel T."/>
            <person name="Chao H."/>
            <person name="Childers C.P."/>
            <person name="Dinh H."/>
            <person name="Doddapaneni H."/>
            <person name="Dugan S."/>
            <person name="Gowin J."/>
            <person name="Greiner C."/>
            <person name="Han Y."/>
            <person name="Hu H."/>
            <person name="Hughes D.S.T."/>
            <person name="Huylmans A.-K."/>
            <person name="Kemena C."/>
            <person name="Kremer L.P.M."/>
            <person name="Lee S.L."/>
            <person name="Lopez-Ezquerra A."/>
            <person name="Mallet L."/>
            <person name="Monroy-Kuhn J.M."/>
            <person name="Moser A."/>
            <person name="Murali S.C."/>
            <person name="Muzny D.M."/>
            <person name="Otani S."/>
            <person name="Piulachs M.-D."/>
            <person name="Poelchau M."/>
            <person name="Qu J."/>
            <person name="Schaub F."/>
            <person name="Wada-Katsumata A."/>
            <person name="Worley K.C."/>
            <person name="Xie Q."/>
            <person name="Ylla G."/>
            <person name="Poulsen M."/>
            <person name="Gibbs R.A."/>
            <person name="Schal C."/>
            <person name="Richards S."/>
            <person name="Belles X."/>
            <person name="Korb J."/>
            <person name="Bornberg-Bauer E."/>
        </authorList>
    </citation>
    <scope>NUCLEOTIDE SEQUENCE [LARGE SCALE GENOMIC DNA]</scope>
    <source>
        <tissue evidence="2">Whole body</tissue>
    </source>
</reference>
<protein>
    <submittedName>
        <fullName evidence="2">Uncharacterized protein</fullName>
    </submittedName>
</protein>
<evidence type="ECO:0000256" key="1">
    <source>
        <dbReference type="SAM" id="Phobius"/>
    </source>
</evidence>
<keyword evidence="1" id="KW-1133">Transmembrane helix</keyword>
<comment type="caution">
    <text evidence="2">The sequence shown here is derived from an EMBL/GenBank/DDBJ whole genome shotgun (WGS) entry which is preliminary data.</text>
</comment>
<accession>A0A2J7PEW8</accession>
<sequence length="202" mass="21978">MWTDGNTLFYILPIQVALLVVLVAANVAAQHLAWPYGATLLQAGAVAPVVAVKEPSTVLVKSLVENPMHMKGLFGVPVSSIYQYPHVVQVAIPSQDTTRGMPQPVEDTPEVKNAKALFAKEYEKAAIAAALAPEMRKRRDISSIMMKEVPASTTHLRSPMQYPWPLVTFSADHSWVSGHQVPSHFAQTPGVYGVPPVPVITY</sequence>
<keyword evidence="1" id="KW-0472">Membrane</keyword>
<dbReference type="Proteomes" id="UP000235965">
    <property type="component" value="Unassembled WGS sequence"/>
</dbReference>
<organism evidence="2 3">
    <name type="scientific">Cryptotermes secundus</name>
    <dbReference type="NCBI Taxonomy" id="105785"/>
    <lineage>
        <taxon>Eukaryota</taxon>
        <taxon>Metazoa</taxon>
        <taxon>Ecdysozoa</taxon>
        <taxon>Arthropoda</taxon>
        <taxon>Hexapoda</taxon>
        <taxon>Insecta</taxon>
        <taxon>Pterygota</taxon>
        <taxon>Neoptera</taxon>
        <taxon>Polyneoptera</taxon>
        <taxon>Dictyoptera</taxon>
        <taxon>Blattodea</taxon>
        <taxon>Blattoidea</taxon>
        <taxon>Termitoidae</taxon>
        <taxon>Kalotermitidae</taxon>
        <taxon>Cryptotermitinae</taxon>
        <taxon>Cryptotermes</taxon>
    </lineage>
</organism>
<keyword evidence="1" id="KW-0812">Transmembrane</keyword>
<evidence type="ECO:0000313" key="3">
    <source>
        <dbReference type="Proteomes" id="UP000235965"/>
    </source>
</evidence>
<name>A0A2J7PEW8_9NEOP</name>
<dbReference type="InParanoid" id="A0A2J7PEW8"/>
<keyword evidence="3" id="KW-1185">Reference proteome</keyword>
<dbReference type="OrthoDB" id="8187787at2759"/>